<proteinExistence type="predicted"/>
<dbReference type="AlphaFoldDB" id="A0A372MM16"/>
<reference evidence="1 2" key="1">
    <citation type="submission" date="2018-08" db="EMBL/GenBank/DDBJ databases">
        <title>Analysis of the genomic diversity of Mexican Acinetobacter haemolyticus clinical isolates.</title>
        <authorList>
            <person name="Castro-Jaimes S."/>
            <person name="Cevallos M.A."/>
        </authorList>
    </citation>
    <scope>NUCLEOTIDE SEQUENCE [LARGE SCALE GENOMIC DNA]</scope>
    <source>
        <strain evidence="1 2">AN43</strain>
    </source>
</reference>
<evidence type="ECO:0000313" key="2">
    <source>
        <dbReference type="Proteomes" id="UP000463868"/>
    </source>
</evidence>
<sequence>MRSGLVKKILFSLIVLGVISFEFFIVYAIHFRSYEFLGLWESFGIEQTQWSRFVFDTARFWWWLPKMSVVLWVYTLKNFQIKTVLLTLIFNLLIIFSLLWAIYEPTMIIDLSK</sequence>
<gene>
    <name evidence="1" type="ORF">AhaeAN43_14830</name>
</gene>
<dbReference type="EMBL" id="CP031976">
    <property type="protein sequence ID" value="QHI14548.1"/>
    <property type="molecule type" value="Genomic_DNA"/>
</dbReference>
<name>A0A372MM16_ACIHA</name>
<protein>
    <recommendedName>
        <fullName evidence="3">DUF5658 domain-containing protein</fullName>
    </recommendedName>
</protein>
<evidence type="ECO:0008006" key="3">
    <source>
        <dbReference type="Google" id="ProtNLM"/>
    </source>
</evidence>
<dbReference type="RefSeq" id="WP_005083842.1">
    <property type="nucleotide sequence ID" value="NZ_BBSE01000023.1"/>
</dbReference>
<dbReference type="Proteomes" id="UP000463868">
    <property type="component" value="Chromosome"/>
</dbReference>
<evidence type="ECO:0000313" key="1">
    <source>
        <dbReference type="EMBL" id="QHI14548.1"/>
    </source>
</evidence>
<organism evidence="1 2">
    <name type="scientific">Acinetobacter haemolyticus</name>
    <dbReference type="NCBI Taxonomy" id="29430"/>
    <lineage>
        <taxon>Bacteria</taxon>
        <taxon>Pseudomonadati</taxon>
        <taxon>Pseudomonadota</taxon>
        <taxon>Gammaproteobacteria</taxon>
        <taxon>Moraxellales</taxon>
        <taxon>Moraxellaceae</taxon>
        <taxon>Acinetobacter</taxon>
    </lineage>
</organism>
<accession>A0A372MM16</accession>